<keyword evidence="2" id="KW-1185">Reference proteome</keyword>
<accession>A0A516GP23</accession>
<dbReference type="SUPFAM" id="SSF48726">
    <property type="entry name" value="Immunoglobulin"/>
    <property type="match status" value="1"/>
</dbReference>
<evidence type="ECO:0000313" key="1">
    <source>
        <dbReference type="EMBL" id="QDO93110.1"/>
    </source>
</evidence>
<gene>
    <name evidence="1" type="ORF">FNB79_03665</name>
</gene>
<dbReference type="Gene3D" id="2.60.40.10">
    <property type="entry name" value="Immunoglobulins"/>
    <property type="match status" value="1"/>
</dbReference>
<dbReference type="RefSeq" id="WP_143380016.1">
    <property type="nucleotide sequence ID" value="NZ_CP041637.1"/>
</dbReference>
<proteinExistence type="predicted"/>
<dbReference type="OrthoDB" id="1652165at2"/>
<dbReference type="KEGG" id="fop:FNB79_03665"/>
<protein>
    <submittedName>
        <fullName evidence="1">T9SS type A sorting domain-containing protein</fullName>
    </submittedName>
</protein>
<organism evidence="1 2">
    <name type="scientific">Formosa sediminum</name>
    <dbReference type="NCBI Taxonomy" id="2594004"/>
    <lineage>
        <taxon>Bacteria</taxon>
        <taxon>Pseudomonadati</taxon>
        <taxon>Bacteroidota</taxon>
        <taxon>Flavobacteriia</taxon>
        <taxon>Flavobacteriales</taxon>
        <taxon>Flavobacteriaceae</taxon>
        <taxon>Formosa</taxon>
    </lineage>
</organism>
<dbReference type="InterPro" id="IPR036179">
    <property type="entry name" value="Ig-like_dom_sf"/>
</dbReference>
<dbReference type="Proteomes" id="UP000319209">
    <property type="component" value="Chromosome"/>
</dbReference>
<dbReference type="EMBL" id="CP041637">
    <property type="protein sequence ID" value="QDO93110.1"/>
    <property type="molecule type" value="Genomic_DNA"/>
</dbReference>
<reference evidence="1 2" key="1">
    <citation type="submission" date="2019-07" db="EMBL/GenBank/DDBJ databases">
        <title>Genome sequencing for Formosa sp. PS13.</title>
        <authorList>
            <person name="Park S.-J."/>
        </authorList>
    </citation>
    <scope>NUCLEOTIDE SEQUENCE [LARGE SCALE GENOMIC DNA]</scope>
    <source>
        <strain evidence="1 2">PS13</strain>
    </source>
</reference>
<evidence type="ECO:0000313" key="2">
    <source>
        <dbReference type="Proteomes" id="UP000319209"/>
    </source>
</evidence>
<name>A0A516GP23_9FLAO</name>
<dbReference type="InterPro" id="IPR013783">
    <property type="entry name" value="Ig-like_fold"/>
</dbReference>
<sequence>MSFYGQTVTKVFPTRVTYQTKITVIGTGFTSSTTFSITNSNISISNTVFVSETEMTFKISKNSATTTSTGDVTGNLNLGGSDTGIDIYYIAPRTRTLQNSGGTNAVTKITEIYSKLDVLNSTPVFWRSSSSVTLDNSNDLLGFKYNGIVYSTGVDNDMLETNLSGEIDITDETQYIEQTFKAYSTNGVEGDASSDNYIGTADYVDGEYNEGSTITSNFIKGLTAYDVITDGVNGLDLGTGIANFNQTSSIKFFSGNGQVGAVTDSTPDLLITQIAQPGGTSGYDVYYYADEEGNVIGRPIKLVIMDESDGAAKLTTWNVDFYSMKQESFATSTPVQKQLGNNATRPLRMVGLELSDFDITNVPSDTNSYIGNVNNINLMAGGKCDLSFLAYNKSAFEIKAPNADVLLPRYVCRVPSTTDITFSVIASVDGGYTGGTANSNEALSYQWSKYNEALSNTTASLTINDVKESDLATYNVKVYNDYGSIIVPVTLSQGGTPTSWDGTSWSVSSLYAAAGITINDQDKSLIFYNDYNEDTDLVGCDCTVKAGNDVVIPSGKTLTLYNEIIVEPYEASYVLEDGNIAPAVAAGTFTLENNASLVQINDEDGNINSGDINVERLADNLHAYDYVYWSSPVEGVDVSEIDNSRAYKWDPTSPNATGSTGDWIRIYNEIMNSGVGYIARVPSSITGISGANSYTSTFTGVPNNATINVSVKKSGTPLPDDEADRHQNFVGNPYPSAINAIDFLTKNSNIEGNVSLWMHNAEISEGLGTGFYEESVNNYGDQFVYYNATGTSIPNAFDGYIASGQGFFVQLLESESNGSVAFTNDMRYDAAEIEYDNSEFFRQDSSDESNDLSVEKQLIWLNLVNEENLSTSTLIGYVDGATYEKDRLYDVSVSDEDFKIYSLISDSKMVIQGRPLPFLNVDEVPLGIDVLDNGMYKIGISNFEGTNFIDDVQDVYLRDTYLDVEHDLRTAPYSFTAVSGETKDRFILVYNASNVSTLATDEALIDDTFAYIKNGTLYVKSAKTINTVQIFDLTGKQVISYNSVNYTKEFSAPFSFSRGGYIVSISLEGGSVITKKLIN</sequence>
<dbReference type="AlphaFoldDB" id="A0A516GP23"/>